<proteinExistence type="predicted"/>
<evidence type="ECO:0000256" key="2">
    <source>
        <dbReference type="SAM" id="MobiDB-lite"/>
    </source>
</evidence>
<gene>
    <name evidence="3" type="ORF">Agabi119p4_7286</name>
</gene>
<feature type="region of interest" description="Disordered" evidence="2">
    <location>
        <begin position="622"/>
        <end position="655"/>
    </location>
</feature>
<feature type="compositionally biased region" description="Polar residues" evidence="2">
    <location>
        <begin position="645"/>
        <end position="655"/>
    </location>
</feature>
<feature type="region of interest" description="Disordered" evidence="2">
    <location>
        <begin position="371"/>
        <end position="390"/>
    </location>
</feature>
<comment type="caution">
    <text evidence="3">The sequence shown here is derived from an EMBL/GenBank/DDBJ whole genome shotgun (WGS) entry which is preliminary data.</text>
</comment>
<sequence length="941" mass="102380">MMATSSPGSPLISHGSAADADSLRAAALRTLKLGKKRRPTFSKPQAVPLSRPGPQDIFQLDYGQDDNSSEVPSVSAPVPSPSTSALHVAPSAPTLHETDVDMREEGEISDEESPVAAANLSKPTLDQPDNVPLYVQADRQAVTSMSSLTGSPVPSLLNRISSPSSRSPTSSVHMAEGPYPILDIGHEPPTSTPPPYFLSVSPQESVPHENHYFPFEDLDRRDVRPGLNMNRMEYDTAKDIVLDLLGWGVPPQYLVECGLSRELIYYVFTDLNLKLPPNLAGPLHDNNVLSSELPAHGEEAHDVQIASPTSGPVVDLQQPGLLAPLEISDSSASRVNPSIPNSAPTTQKLEDMERQRREELFARKNAVLASRKARRSIDAYPPTPRPSDIQMASLAPNETVESFLKSIEPGSQVEPPSASQQELKDVDDIPGLGIPRTESVPTASPPSSTYLTPPSSGDSSSSFPAQVQLPSESTFVRPYRNRGVRRPVASDFVDVEDSLSSSNGEPSLNSRRSRSSMNFSNIVSMRRCIIDLSDSEDDDSYPDPLNFAKRAVPRSSHVSRNSSRSSPIPPHSNRTRLANVTPSPEATALELQILKMREEIAQMEQNIKRKALAKMTAISINDQTDLPMSAPGDSSQESDREQSSPTEQPISDQNFQMSLCRQDAPNVDDNIMTTIGDSSVSDTRSDCSDKSPGGSQAQIYELAHFNVGAIDKNEDVSSPSILDADLALPLSARVIPDTPDQTLEPQLLSNLSSTLPDRSFQPYQSTLSNYPFLRTRMTPQPSAFDSFSSDTPSHKHLDLNGVITSDFDSPSSSPVMLDLQSLKLATAMRSIDPSRQLCRYEVPGGGVCHDDGCNDVHISRLQIGVNWETAEPSDEETANFLLAAMPYEWQAKNHVTVGKMMAALTLVRQSASLMTLSYEERIRRALLILEPQPPPGVPRTS</sequence>
<feature type="compositionally biased region" description="Low complexity" evidence="2">
    <location>
        <begin position="69"/>
        <end position="84"/>
    </location>
</feature>
<protein>
    <recommendedName>
        <fullName evidence="5">Zinc-finger domain-containing protein</fullName>
    </recommendedName>
</protein>
<name>A0A8H7C7T2_AGABI</name>
<feature type="region of interest" description="Disordered" evidence="2">
    <location>
        <begin position="329"/>
        <end position="352"/>
    </location>
</feature>
<dbReference type="AlphaFoldDB" id="A0A8H7C7T2"/>
<feature type="region of interest" description="Disordered" evidence="2">
    <location>
        <begin position="146"/>
        <end position="192"/>
    </location>
</feature>
<dbReference type="EMBL" id="JABXXO010000010">
    <property type="protein sequence ID" value="KAF7768043.1"/>
    <property type="molecule type" value="Genomic_DNA"/>
</dbReference>
<feature type="region of interest" description="Disordered" evidence="2">
    <location>
        <begin position="535"/>
        <end position="583"/>
    </location>
</feature>
<feature type="compositionally biased region" description="Low complexity" evidence="2">
    <location>
        <begin position="154"/>
        <end position="171"/>
    </location>
</feature>
<organism evidence="3 4">
    <name type="scientific">Agaricus bisporus var. burnettii</name>
    <dbReference type="NCBI Taxonomy" id="192524"/>
    <lineage>
        <taxon>Eukaryota</taxon>
        <taxon>Fungi</taxon>
        <taxon>Dikarya</taxon>
        <taxon>Basidiomycota</taxon>
        <taxon>Agaricomycotina</taxon>
        <taxon>Agaricomycetes</taxon>
        <taxon>Agaricomycetidae</taxon>
        <taxon>Agaricales</taxon>
        <taxon>Agaricineae</taxon>
        <taxon>Agaricaceae</taxon>
        <taxon>Agaricus</taxon>
    </lineage>
</organism>
<feature type="compositionally biased region" description="Polar residues" evidence="2">
    <location>
        <begin position="329"/>
        <end position="347"/>
    </location>
</feature>
<reference evidence="3 4" key="1">
    <citation type="journal article" name="Sci. Rep.">
        <title>Telomere-to-telomere assembled and centromere annotated genomes of the two main subspecies of the button mushroom Agaricus bisporus reveal especially polymorphic chromosome ends.</title>
        <authorList>
            <person name="Sonnenberg A.S.M."/>
            <person name="Sedaghat-Telgerd N."/>
            <person name="Lavrijssen B."/>
            <person name="Ohm R.A."/>
            <person name="Hendrickx P.M."/>
            <person name="Scholtmeijer K."/>
            <person name="Baars J.J.P."/>
            <person name="van Peer A."/>
        </authorList>
    </citation>
    <scope>NUCLEOTIDE SEQUENCE [LARGE SCALE GENOMIC DNA]</scope>
    <source>
        <strain evidence="3 4">H119_p4</strain>
    </source>
</reference>
<keyword evidence="1" id="KW-0175">Coiled coil</keyword>
<evidence type="ECO:0000256" key="1">
    <source>
        <dbReference type="SAM" id="Coils"/>
    </source>
</evidence>
<feature type="coiled-coil region" evidence="1">
    <location>
        <begin position="586"/>
        <end position="613"/>
    </location>
</feature>
<evidence type="ECO:0008006" key="5">
    <source>
        <dbReference type="Google" id="ProtNLM"/>
    </source>
</evidence>
<feature type="compositionally biased region" description="Low complexity" evidence="2">
    <location>
        <begin position="553"/>
        <end position="566"/>
    </location>
</feature>
<feature type="region of interest" description="Disordered" evidence="2">
    <location>
        <begin position="675"/>
        <end position="695"/>
    </location>
</feature>
<evidence type="ECO:0000313" key="3">
    <source>
        <dbReference type="EMBL" id="KAF7768043.1"/>
    </source>
</evidence>
<dbReference type="Proteomes" id="UP000629468">
    <property type="component" value="Unassembled WGS sequence"/>
</dbReference>
<feature type="region of interest" description="Disordered" evidence="2">
    <location>
        <begin position="34"/>
        <end position="97"/>
    </location>
</feature>
<feature type="compositionally biased region" description="Low complexity" evidence="2">
    <location>
        <begin position="441"/>
        <end position="462"/>
    </location>
</feature>
<feature type="region of interest" description="Disordered" evidence="2">
    <location>
        <begin position="407"/>
        <end position="469"/>
    </location>
</feature>
<accession>A0A8H7C7T2</accession>
<evidence type="ECO:0000313" key="4">
    <source>
        <dbReference type="Proteomes" id="UP000629468"/>
    </source>
</evidence>